<dbReference type="Proteomes" id="UP000077202">
    <property type="component" value="Unassembled WGS sequence"/>
</dbReference>
<dbReference type="AlphaFoldDB" id="A0A176VD88"/>
<evidence type="ECO:0000313" key="3">
    <source>
        <dbReference type="Proteomes" id="UP000077202"/>
    </source>
</evidence>
<name>A0A176VD88_MARPO</name>
<proteinExistence type="predicted"/>
<comment type="caution">
    <text evidence="2">The sequence shown here is derived from an EMBL/GenBank/DDBJ whole genome shotgun (WGS) entry which is preliminary data.</text>
</comment>
<feature type="compositionally biased region" description="Basic and acidic residues" evidence="1">
    <location>
        <begin position="108"/>
        <end position="162"/>
    </location>
</feature>
<accession>A0A176VD88</accession>
<feature type="region of interest" description="Disordered" evidence="1">
    <location>
        <begin position="27"/>
        <end position="89"/>
    </location>
</feature>
<sequence>MLSAVEKTRRFCAAQVRRILGDSVVQKDNKSATEKGCGIGISKESGRATGRDPSDLGLKKGKAVVREHSKALGNRERFSDPGRAGGRAGGRVAWSLIDWASGQGKAALPEKEGREGGGEEETRGGEERSAGGKERERASAGERGKGGKRGEKEDSRGQQHLV</sequence>
<evidence type="ECO:0000256" key="1">
    <source>
        <dbReference type="SAM" id="MobiDB-lite"/>
    </source>
</evidence>
<dbReference type="EMBL" id="LVLJ01004076">
    <property type="protein sequence ID" value="OAE18342.1"/>
    <property type="molecule type" value="Genomic_DNA"/>
</dbReference>
<gene>
    <name evidence="2" type="ORF">AXG93_2727s1080</name>
</gene>
<organism evidence="2 3">
    <name type="scientific">Marchantia polymorpha subsp. ruderalis</name>
    <dbReference type="NCBI Taxonomy" id="1480154"/>
    <lineage>
        <taxon>Eukaryota</taxon>
        <taxon>Viridiplantae</taxon>
        <taxon>Streptophyta</taxon>
        <taxon>Embryophyta</taxon>
        <taxon>Marchantiophyta</taxon>
        <taxon>Marchantiopsida</taxon>
        <taxon>Marchantiidae</taxon>
        <taxon>Marchantiales</taxon>
        <taxon>Marchantiaceae</taxon>
        <taxon>Marchantia</taxon>
    </lineage>
</organism>
<reference evidence="2" key="1">
    <citation type="submission" date="2016-03" db="EMBL/GenBank/DDBJ databases">
        <title>Mechanisms controlling the formation of the plant cell surface in tip-growing cells are functionally conserved among land plants.</title>
        <authorList>
            <person name="Honkanen S."/>
            <person name="Jones V.A."/>
            <person name="Morieri G."/>
            <person name="Champion C."/>
            <person name="Hetherington A.J."/>
            <person name="Kelly S."/>
            <person name="Saint-Marcoux D."/>
            <person name="Proust H."/>
            <person name="Prescott H."/>
            <person name="Dolan L."/>
        </authorList>
    </citation>
    <scope>NUCLEOTIDE SEQUENCE [LARGE SCALE GENOMIC DNA]</scope>
    <source>
        <tissue evidence="2">Whole gametophyte</tissue>
    </source>
</reference>
<feature type="region of interest" description="Disordered" evidence="1">
    <location>
        <begin position="101"/>
        <end position="162"/>
    </location>
</feature>
<evidence type="ECO:0000313" key="2">
    <source>
        <dbReference type="EMBL" id="OAE18342.1"/>
    </source>
</evidence>
<feature type="compositionally biased region" description="Basic and acidic residues" evidence="1">
    <location>
        <begin position="44"/>
        <end position="80"/>
    </location>
</feature>
<protein>
    <submittedName>
        <fullName evidence="2">Uncharacterized protein</fullName>
    </submittedName>
</protein>
<keyword evidence="3" id="KW-1185">Reference proteome</keyword>